<dbReference type="Gene3D" id="3.10.310.10">
    <property type="entry name" value="Diaminopimelate Epimerase, Chain A, domain 1"/>
    <property type="match status" value="2"/>
</dbReference>
<sequence>MDQISTPYSYYRGGTSKAAIVLRKDLPTTNDAELKAWILAAYGSPDRRQIDGIGGADILTSKFAVVGPSSRPDADVDYTFFQVGIDSSKVLTDLNCGNISASIGPFAVDAGLVPAVEPVTHVRIHATNFGNIIHASVPVRDGRAQVIGTQHIDGVPGYGAPIALDFRETVGGKTGKLLPTGSAFDRIDVPGIGQMDVSIVDLANLVCYVKAEDVGLAASDNVADLIGDTELMDRIEGIRLASIVALGMAPDKDSAARQGLATPWVSVVGAPANWPDFASGETHLASECDISARLFSRRNMHKAYPGTGSACLAVAAEIAGSIPHQMASRNRSAGDPLRIGHPCGVLTVRAKIGPKVAGQPTVEEASLIRTARRIADGNLYVPVDKLPWLRVVQE</sequence>
<protein>
    <submittedName>
        <fullName evidence="3">3-methylitaconate isomerase</fullName>
        <ecNumber evidence="3">5.3.3.6</ecNumber>
    </submittedName>
</protein>
<dbReference type="GO" id="GO:0050100">
    <property type="term" value="F:methylitaconate delta-isomerase activity"/>
    <property type="evidence" value="ECO:0007669"/>
    <property type="project" value="UniProtKB-EC"/>
</dbReference>
<keyword evidence="2 3" id="KW-0413">Isomerase</keyword>
<keyword evidence="4" id="KW-1185">Reference proteome</keyword>
<dbReference type="PANTHER" id="PTHR43709:SF2">
    <property type="entry name" value="DUF453 DOMAIN PROTEIN (AFU_ORTHOLOGUE AFUA_6G00360)"/>
    <property type="match status" value="1"/>
</dbReference>
<evidence type="ECO:0000256" key="1">
    <source>
        <dbReference type="ARBA" id="ARBA00007673"/>
    </source>
</evidence>
<dbReference type="EC" id="5.3.3.6" evidence="3"/>
<comment type="caution">
    <text evidence="3">The sequence shown here is derived from an EMBL/GenBank/DDBJ whole genome shotgun (WGS) entry which is preliminary data.</text>
</comment>
<reference evidence="3 4" key="1">
    <citation type="submission" date="2021-03" db="EMBL/GenBank/DDBJ databases">
        <authorList>
            <person name="Peeters C."/>
        </authorList>
    </citation>
    <scope>NUCLEOTIDE SEQUENCE [LARGE SCALE GENOMIC DNA]</scope>
    <source>
        <strain evidence="3 4">LMG 26411</strain>
    </source>
</reference>
<dbReference type="PANTHER" id="PTHR43709">
    <property type="entry name" value="ACONITATE ISOMERASE-RELATED"/>
    <property type="match status" value="1"/>
</dbReference>
<evidence type="ECO:0000256" key="2">
    <source>
        <dbReference type="ARBA" id="ARBA00023235"/>
    </source>
</evidence>
<dbReference type="InterPro" id="IPR007400">
    <property type="entry name" value="PrpF-like"/>
</dbReference>
<evidence type="ECO:0000313" key="3">
    <source>
        <dbReference type="EMBL" id="CAG2154291.1"/>
    </source>
</evidence>
<comment type="similarity">
    <text evidence="1">Belongs to the PrpF family.</text>
</comment>
<dbReference type="Pfam" id="PF04303">
    <property type="entry name" value="PrpF"/>
    <property type="match status" value="1"/>
</dbReference>
<dbReference type="EMBL" id="CAJPVI010000030">
    <property type="protein sequence ID" value="CAG2154291.1"/>
    <property type="molecule type" value="Genomic_DNA"/>
</dbReference>
<proteinExistence type="inferred from homology"/>
<evidence type="ECO:0000313" key="4">
    <source>
        <dbReference type="Proteomes" id="UP000672657"/>
    </source>
</evidence>
<name>A0ABM8TLZ7_9BURK</name>
<dbReference type="SUPFAM" id="SSF54506">
    <property type="entry name" value="Diaminopimelate epimerase-like"/>
    <property type="match status" value="2"/>
</dbReference>
<organism evidence="3 4">
    <name type="scientific">Cupriavidus numazuensis</name>
    <dbReference type="NCBI Taxonomy" id="221992"/>
    <lineage>
        <taxon>Bacteria</taxon>
        <taxon>Pseudomonadati</taxon>
        <taxon>Pseudomonadota</taxon>
        <taxon>Betaproteobacteria</taxon>
        <taxon>Burkholderiales</taxon>
        <taxon>Burkholderiaceae</taxon>
        <taxon>Cupriavidus</taxon>
    </lineage>
</organism>
<gene>
    <name evidence="3" type="primary">mii_2</name>
    <name evidence="3" type="ORF">LMG26411_04601</name>
</gene>
<dbReference type="Proteomes" id="UP000672657">
    <property type="component" value="Unassembled WGS sequence"/>
</dbReference>
<accession>A0ABM8TLZ7</accession>
<dbReference type="RefSeq" id="WP_211955575.1">
    <property type="nucleotide sequence ID" value="NZ_CAJPVI010000030.1"/>
</dbReference>